<evidence type="ECO:0000256" key="1">
    <source>
        <dbReference type="SAM" id="MobiDB-lite"/>
    </source>
</evidence>
<keyword evidence="3" id="KW-1185">Reference proteome</keyword>
<feature type="compositionally biased region" description="Low complexity" evidence="1">
    <location>
        <begin position="135"/>
        <end position="153"/>
    </location>
</feature>
<proteinExistence type="predicted"/>
<dbReference type="EMBL" id="CP111024">
    <property type="protein sequence ID" value="WAR23887.1"/>
    <property type="molecule type" value="Genomic_DNA"/>
</dbReference>
<feature type="compositionally biased region" description="Basic and acidic residues" evidence="1">
    <location>
        <begin position="165"/>
        <end position="191"/>
    </location>
</feature>
<feature type="region of interest" description="Disordered" evidence="1">
    <location>
        <begin position="458"/>
        <end position="477"/>
    </location>
</feature>
<feature type="region of interest" description="Disordered" evidence="1">
    <location>
        <begin position="130"/>
        <end position="191"/>
    </location>
</feature>
<evidence type="ECO:0000313" key="3">
    <source>
        <dbReference type="Proteomes" id="UP001164746"/>
    </source>
</evidence>
<feature type="region of interest" description="Disordered" evidence="1">
    <location>
        <begin position="72"/>
        <end position="93"/>
    </location>
</feature>
<organism evidence="2 3">
    <name type="scientific">Mya arenaria</name>
    <name type="common">Soft-shell clam</name>
    <dbReference type="NCBI Taxonomy" id="6604"/>
    <lineage>
        <taxon>Eukaryota</taxon>
        <taxon>Metazoa</taxon>
        <taxon>Spiralia</taxon>
        <taxon>Lophotrochozoa</taxon>
        <taxon>Mollusca</taxon>
        <taxon>Bivalvia</taxon>
        <taxon>Autobranchia</taxon>
        <taxon>Heteroconchia</taxon>
        <taxon>Euheterodonta</taxon>
        <taxon>Imparidentia</taxon>
        <taxon>Neoheterodontei</taxon>
        <taxon>Myida</taxon>
        <taxon>Myoidea</taxon>
        <taxon>Myidae</taxon>
        <taxon>Mya</taxon>
    </lineage>
</organism>
<protein>
    <submittedName>
        <fullName evidence="2">Uncharacterized protein</fullName>
    </submittedName>
</protein>
<feature type="compositionally biased region" description="Basic and acidic residues" evidence="1">
    <location>
        <begin position="72"/>
        <end position="83"/>
    </location>
</feature>
<evidence type="ECO:0000313" key="2">
    <source>
        <dbReference type="EMBL" id="WAR23887.1"/>
    </source>
</evidence>
<accession>A0ABY7FP30</accession>
<feature type="non-terminal residue" evidence="2">
    <location>
        <position position="768"/>
    </location>
</feature>
<reference evidence="2" key="1">
    <citation type="submission" date="2022-11" db="EMBL/GenBank/DDBJ databases">
        <title>Centuries of genome instability and evolution in soft-shell clam transmissible cancer (bioRxiv).</title>
        <authorList>
            <person name="Hart S.F.M."/>
            <person name="Yonemitsu M.A."/>
            <person name="Giersch R.M."/>
            <person name="Beal B.F."/>
            <person name="Arriagada G."/>
            <person name="Davis B.W."/>
            <person name="Ostrander E.A."/>
            <person name="Goff S.P."/>
            <person name="Metzger M.J."/>
        </authorList>
    </citation>
    <scope>NUCLEOTIDE SEQUENCE</scope>
    <source>
        <strain evidence="2">MELC-2E11</strain>
        <tissue evidence="2">Siphon/mantle</tissue>
    </source>
</reference>
<sequence length="768" mass="86851">MLDLLVILWLMWKWIIIFGKFLTRGGGPRKIHTGSSALGLRHVDKLPGNLDNYGKSGKSVNNAELQRNCHIAEKDTSHNGDKKSNKKQPVITKLPDVVNEVGCDKGNESGCHSEPLKVKNNGYLISQRLHDSKKQSQSGLSRRSISKSKSPSPAKQDVVRKRKQAPSERSDSSPEKEYDRFGTAKDETDGLHPEIYEHYKKHTHKPEKTSVVKKVNILENGRSNNVGGNLEAAAHDSEASVKCMKQNVTSVTRTDKYVSKCLESPCLQYNPCTDWNAKSCKESTKVASKTGITKSVVLEQSISKVTVSSADWSSESKPKASHNVKRYSEVLVKDIEQGALKEYKPNPDSNLSLDKDPLVLSTENVVKTCFSSADITEVRSASLSLFSGSKSIINKKEDLNERSSDTHDIENKLNEEEEDMAYRRSLSADSSMERHQFIPSLDRIRVYERYMEQQTRELISHHSQRRRSIDLDSSHAPSSEQYRIERYEPGYVFITKTSPKRMRYSSTIDVPHERRRNLSGDLEYRSRNVDSYSKYGSSSRQNLSEGMIKSKIREHMSSIIGKQLYAADKDVLYTYNLEHPINSNENKDIGHDDTVVSGSVKSDGIADQNEGQLDNEVDQFENYLADTEQDTTISTGSLFSKSEESFEQILAPKSDKSECEIFVSEFGKDQNQYILEKNDEQDKMASIQEGEMMVGYQNKVKTREPDSTDDELYIEGSIDESLDFGDLALGMFDFSFVKSTAVLESENPETDWNKFLSQEDSRKRIDEV</sequence>
<name>A0ABY7FP30_MYAAR</name>
<gene>
    <name evidence="2" type="ORF">MAR_037556</name>
</gene>
<dbReference type="Proteomes" id="UP001164746">
    <property type="component" value="Chromosome 13"/>
</dbReference>